<dbReference type="InterPro" id="IPR011333">
    <property type="entry name" value="SKP1/BTB/POZ_sf"/>
</dbReference>
<feature type="domain" description="BTB" evidence="1">
    <location>
        <begin position="34"/>
        <end position="104"/>
    </location>
</feature>
<reference evidence="2" key="1">
    <citation type="journal article" date="2020" name="Stud. Mycol.">
        <title>101 Dothideomycetes genomes: a test case for predicting lifestyles and emergence of pathogens.</title>
        <authorList>
            <person name="Haridas S."/>
            <person name="Albert R."/>
            <person name="Binder M."/>
            <person name="Bloem J."/>
            <person name="Labutti K."/>
            <person name="Salamov A."/>
            <person name="Andreopoulos B."/>
            <person name="Baker S."/>
            <person name="Barry K."/>
            <person name="Bills G."/>
            <person name="Bluhm B."/>
            <person name="Cannon C."/>
            <person name="Castanera R."/>
            <person name="Culley D."/>
            <person name="Daum C."/>
            <person name="Ezra D."/>
            <person name="Gonzalez J."/>
            <person name="Henrissat B."/>
            <person name="Kuo A."/>
            <person name="Liang C."/>
            <person name="Lipzen A."/>
            <person name="Lutzoni F."/>
            <person name="Magnuson J."/>
            <person name="Mondo S."/>
            <person name="Nolan M."/>
            <person name="Ohm R."/>
            <person name="Pangilinan J."/>
            <person name="Park H.-J."/>
            <person name="Ramirez L."/>
            <person name="Alfaro M."/>
            <person name="Sun H."/>
            <person name="Tritt A."/>
            <person name="Yoshinaga Y."/>
            <person name="Zwiers L.-H."/>
            <person name="Turgeon B."/>
            <person name="Goodwin S."/>
            <person name="Spatafora J."/>
            <person name="Crous P."/>
            <person name="Grigoriev I."/>
        </authorList>
    </citation>
    <scope>NUCLEOTIDE SEQUENCE</scope>
    <source>
        <strain evidence="2">CBS 107.79</strain>
    </source>
</reference>
<evidence type="ECO:0000313" key="3">
    <source>
        <dbReference type="Proteomes" id="UP000800036"/>
    </source>
</evidence>
<evidence type="ECO:0000313" key="2">
    <source>
        <dbReference type="EMBL" id="KAF1969483.1"/>
    </source>
</evidence>
<evidence type="ECO:0000259" key="1">
    <source>
        <dbReference type="PROSITE" id="PS50097"/>
    </source>
</evidence>
<dbReference type="OrthoDB" id="6359816at2759"/>
<dbReference type="Proteomes" id="UP000800036">
    <property type="component" value="Unassembled WGS sequence"/>
</dbReference>
<dbReference type="PANTHER" id="PTHR47843">
    <property type="entry name" value="BTB DOMAIN-CONTAINING PROTEIN-RELATED"/>
    <property type="match status" value="1"/>
</dbReference>
<dbReference type="SMART" id="SM00225">
    <property type="entry name" value="BTB"/>
    <property type="match status" value="1"/>
</dbReference>
<organism evidence="2 3">
    <name type="scientific">Bimuria novae-zelandiae CBS 107.79</name>
    <dbReference type="NCBI Taxonomy" id="1447943"/>
    <lineage>
        <taxon>Eukaryota</taxon>
        <taxon>Fungi</taxon>
        <taxon>Dikarya</taxon>
        <taxon>Ascomycota</taxon>
        <taxon>Pezizomycotina</taxon>
        <taxon>Dothideomycetes</taxon>
        <taxon>Pleosporomycetidae</taxon>
        <taxon>Pleosporales</taxon>
        <taxon>Massarineae</taxon>
        <taxon>Didymosphaeriaceae</taxon>
        <taxon>Bimuria</taxon>
    </lineage>
</organism>
<accession>A0A6A5UWC3</accession>
<dbReference type="CDD" id="cd18186">
    <property type="entry name" value="BTB_POZ_ZBTB_KLHL-like"/>
    <property type="match status" value="1"/>
</dbReference>
<dbReference type="Pfam" id="PF00651">
    <property type="entry name" value="BTB"/>
    <property type="match status" value="1"/>
</dbReference>
<dbReference type="PROSITE" id="PS50097">
    <property type="entry name" value="BTB"/>
    <property type="match status" value="1"/>
</dbReference>
<keyword evidence="3" id="KW-1185">Reference proteome</keyword>
<dbReference type="InterPro" id="IPR000210">
    <property type="entry name" value="BTB/POZ_dom"/>
</dbReference>
<sequence>MTPIPSDPANGSGRSADEHNPYGFAQFYNTTTLSDITIRYGENGERIIHGHKFFLAGHSKWFKAAFTGQFAENEKKAITLKEDNPDALEAVLKHAYYGVFTGTRGDDYLENLNRNYLFIGLQELLAAEFSTNLKAYIEQQGMKKKLAECTEFMNLLRRAYLFRAPEDHHETPLVSQLLDLLFDNCGEIFSNTATWVKLSLEIVEFGRDLFARLAGKVEKQDLPFVMYPKVECPSCRIEFPVKSEFVGNNPMWLYCPSCGSRRGDWTNYRINE</sequence>
<dbReference type="SUPFAM" id="SSF54695">
    <property type="entry name" value="POZ domain"/>
    <property type="match status" value="1"/>
</dbReference>
<name>A0A6A5UWC3_9PLEO</name>
<proteinExistence type="predicted"/>
<protein>
    <recommendedName>
        <fullName evidence="1">BTB domain-containing protein</fullName>
    </recommendedName>
</protein>
<dbReference type="AlphaFoldDB" id="A0A6A5UWC3"/>
<dbReference type="PANTHER" id="PTHR47843:SF7">
    <property type="entry name" value="BTB DOMAIN-CONTAINING PROTEIN"/>
    <property type="match status" value="1"/>
</dbReference>
<dbReference type="Gene3D" id="3.30.710.10">
    <property type="entry name" value="Potassium Channel Kv1.1, Chain A"/>
    <property type="match status" value="1"/>
</dbReference>
<dbReference type="EMBL" id="ML976709">
    <property type="protein sequence ID" value="KAF1969483.1"/>
    <property type="molecule type" value="Genomic_DNA"/>
</dbReference>
<gene>
    <name evidence="2" type="ORF">BU23DRAFT_571560</name>
</gene>